<dbReference type="AlphaFoldDB" id="A0A485LQH7"/>
<sequence>MYPASTYELSPVHKQRREYFREKQRQHRRKDKDEILLLQQELHGLETQARELNLPRASSLQGADDQSLSWQIISSVFRRESKLALVEKEALVDDATSKQMCLLALERFVATYQPIPNVASWGQLFRHAALPAHPQARRFAKQWLTQQMYHNTEPVLARLPVVVDPTESFASFDVEFDGPCVNILEHSQMLLPCPLRSAIDMLRHRLNGMWQFDPSKLRTETEDNTTFYRYSSQPQDVSWNVLGAYFHEADRCVMVFRRVQADEAEAGFEPRHAMEWCDLRRISATETSMRSFCIMSQGYANDEFLPLDAIAAAHGLDLTSWPTEAAKREALKMCVLEKARASSSEYLDRMLRELVAAS</sequence>
<dbReference type="OrthoDB" id="79393at2759"/>
<reference evidence="2 3" key="1">
    <citation type="submission" date="2019-03" db="EMBL/GenBank/DDBJ databases">
        <authorList>
            <person name="Gaulin E."/>
            <person name="Dumas B."/>
        </authorList>
    </citation>
    <scope>NUCLEOTIDE SEQUENCE [LARGE SCALE GENOMIC DNA]</scope>
    <source>
        <strain evidence="2">CBS 568.67</strain>
    </source>
</reference>
<protein>
    <submittedName>
        <fullName evidence="2">Aste57867_23798 protein</fullName>
    </submittedName>
</protein>
<gene>
    <name evidence="2" type="primary">Aste57867_23798</name>
    <name evidence="1" type="ORF">As57867_023725</name>
    <name evidence="2" type="ORF">ASTE57867_23798</name>
</gene>
<reference evidence="1" key="2">
    <citation type="submission" date="2019-06" db="EMBL/GenBank/DDBJ databases">
        <title>Genomics analysis of Aphanomyces spp. identifies a new class of oomycete effector associated with host adaptation.</title>
        <authorList>
            <person name="Gaulin E."/>
        </authorList>
    </citation>
    <scope>NUCLEOTIDE SEQUENCE</scope>
    <source>
        <strain evidence="1">CBS 578.67</strain>
    </source>
</reference>
<organism evidence="2 3">
    <name type="scientific">Aphanomyces stellatus</name>
    <dbReference type="NCBI Taxonomy" id="120398"/>
    <lineage>
        <taxon>Eukaryota</taxon>
        <taxon>Sar</taxon>
        <taxon>Stramenopiles</taxon>
        <taxon>Oomycota</taxon>
        <taxon>Saprolegniomycetes</taxon>
        <taxon>Saprolegniales</taxon>
        <taxon>Verrucalvaceae</taxon>
        <taxon>Aphanomyces</taxon>
    </lineage>
</organism>
<evidence type="ECO:0000313" key="3">
    <source>
        <dbReference type="Proteomes" id="UP000332933"/>
    </source>
</evidence>
<name>A0A485LQH7_9STRA</name>
<keyword evidence="3" id="KW-1185">Reference proteome</keyword>
<dbReference type="EMBL" id="CAADRA010007336">
    <property type="protein sequence ID" value="VFU00443.1"/>
    <property type="molecule type" value="Genomic_DNA"/>
</dbReference>
<dbReference type="Proteomes" id="UP000332933">
    <property type="component" value="Unassembled WGS sequence"/>
</dbReference>
<dbReference type="EMBL" id="VJMH01007310">
    <property type="protein sequence ID" value="KAF0684212.1"/>
    <property type="molecule type" value="Genomic_DNA"/>
</dbReference>
<evidence type="ECO:0000313" key="1">
    <source>
        <dbReference type="EMBL" id="KAF0684212.1"/>
    </source>
</evidence>
<proteinExistence type="predicted"/>
<accession>A0A485LQH7</accession>
<evidence type="ECO:0000313" key="2">
    <source>
        <dbReference type="EMBL" id="VFU00443.1"/>
    </source>
</evidence>